<evidence type="ECO:0000313" key="1">
    <source>
        <dbReference type="EMBL" id="GIE73912.1"/>
    </source>
</evidence>
<dbReference type="EMBL" id="BOMS01000195">
    <property type="protein sequence ID" value="GIE73912.1"/>
    <property type="molecule type" value="Genomic_DNA"/>
</dbReference>
<keyword evidence="2" id="KW-1185">Reference proteome</keyword>
<organism evidence="1 2">
    <name type="scientific">Actinoplanes palleronii</name>
    <dbReference type="NCBI Taxonomy" id="113570"/>
    <lineage>
        <taxon>Bacteria</taxon>
        <taxon>Bacillati</taxon>
        <taxon>Actinomycetota</taxon>
        <taxon>Actinomycetes</taxon>
        <taxon>Micromonosporales</taxon>
        <taxon>Micromonosporaceae</taxon>
        <taxon>Actinoplanes</taxon>
    </lineage>
</organism>
<reference evidence="1 2" key="1">
    <citation type="submission" date="2021-01" db="EMBL/GenBank/DDBJ databases">
        <title>Whole genome shotgun sequence of Actinoplanes palleronii NBRC 14916.</title>
        <authorList>
            <person name="Komaki H."/>
            <person name="Tamura T."/>
        </authorList>
    </citation>
    <scope>NUCLEOTIDE SEQUENCE [LARGE SCALE GENOMIC DNA]</scope>
    <source>
        <strain evidence="1 2">NBRC 14916</strain>
    </source>
</reference>
<protein>
    <submittedName>
        <fullName evidence="1">Uncharacterized protein</fullName>
    </submittedName>
</protein>
<comment type="caution">
    <text evidence="1">The sequence shown here is derived from an EMBL/GenBank/DDBJ whole genome shotgun (WGS) entry which is preliminary data.</text>
</comment>
<name>A0ABQ4BTB2_9ACTN</name>
<proteinExistence type="predicted"/>
<accession>A0ABQ4BTB2</accession>
<gene>
    <name evidence="1" type="ORF">Apa02nite_100200</name>
</gene>
<evidence type="ECO:0000313" key="2">
    <source>
        <dbReference type="Proteomes" id="UP000624709"/>
    </source>
</evidence>
<sequence>MTWAAVLGITTSAVGAVTTCDHGGPQVADTGAGPHWIGMIGFTDNHGQYQDGKFEITVKTYATYVANGLSKIVGPETITNTRGHDVPNLVLAFDCVIRDRG</sequence>
<dbReference type="Proteomes" id="UP000624709">
    <property type="component" value="Unassembled WGS sequence"/>
</dbReference>